<dbReference type="SMART" id="SM00696">
    <property type="entry name" value="DM9"/>
    <property type="match status" value="1"/>
</dbReference>
<dbReference type="Pfam" id="PF24883">
    <property type="entry name" value="NPHP3_N"/>
    <property type="match status" value="1"/>
</dbReference>
<feature type="repeat" description="ANK" evidence="2">
    <location>
        <begin position="815"/>
        <end position="848"/>
    </location>
</feature>
<dbReference type="STRING" id="47428.A0A284RNA1"/>
<proteinExistence type="predicted"/>
<evidence type="ECO:0000259" key="3">
    <source>
        <dbReference type="Pfam" id="PF22939"/>
    </source>
</evidence>
<evidence type="ECO:0000259" key="4">
    <source>
        <dbReference type="Pfam" id="PF24883"/>
    </source>
</evidence>
<evidence type="ECO:0000256" key="2">
    <source>
        <dbReference type="PROSITE-ProRule" id="PRU00023"/>
    </source>
</evidence>
<dbReference type="OrthoDB" id="7464126at2759"/>
<dbReference type="Pfam" id="PF12796">
    <property type="entry name" value="Ank_2"/>
    <property type="match status" value="1"/>
</dbReference>
<dbReference type="Proteomes" id="UP000219338">
    <property type="component" value="Unassembled WGS sequence"/>
</dbReference>
<dbReference type="SUPFAM" id="SSF48403">
    <property type="entry name" value="Ankyrin repeat"/>
    <property type="match status" value="1"/>
</dbReference>
<dbReference type="InterPro" id="IPR054471">
    <property type="entry name" value="GPIID_WHD"/>
</dbReference>
<dbReference type="InterPro" id="IPR036770">
    <property type="entry name" value="Ankyrin_rpt-contain_sf"/>
</dbReference>
<keyword evidence="2" id="KW-0040">ANK repeat</keyword>
<keyword evidence="6" id="KW-1185">Reference proteome</keyword>
<dbReference type="Pfam" id="PF11901">
    <property type="entry name" value="DM9"/>
    <property type="match status" value="1"/>
</dbReference>
<dbReference type="InterPro" id="IPR027417">
    <property type="entry name" value="P-loop_NTPase"/>
</dbReference>
<dbReference type="InterPro" id="IPR006616">
    <property type="entry name" value="DM9_repeat"/>
</dbReference>
<protein>
    <submittedName>
        <fullName evidence="5">Uncharacterized protein</fullName>
    </submittedName>
</protein>
<feature type="domain" description="GPI inositol-deacylase winged helix" evidence="3">
    <location>
        <begin position="518"/>
        <end position="604"/>
    </location>
</feature>
<dbReference type="Pfam" id="PF00023">
    <property type="entry name" value="Ank"/>
    <property type="match status" value="1"/>
</dbReference>
<evidence type="ECO:0000256" key="1">
    <source>
        <dbReference type="ARBA" id="ARBA00022737"/>
    </source>
</evidence>
<dbReference type="SUPFAM" id="SSF52540">
    <property type="entry name" value="P-loop containing nucleoside triphosphate hydrolases"/>
    <property type="match status" value="1"/>
</dbReference>
<keyword evidence="1" id="KW-0677">Repeat</keyword>
<dbReference type="InterPro" id="IPR002110">
    <property type="entry name" value="Ankyrin_rpt"/>
</dbReference>
<organism evidence="5 6">
    <name type="scientific">Armillaria ostoyae</name>
    <name type="common">Armillaria root rot fungus</name>
    <dbReference type="NCBI Taxonomy" id="47428"/>
    <lineage>
        <taxon>Eukaryota</taxon>
        <taxon>Fungi</taxon>
        <taxon>Dikarya</taxon>
        <taxon>Basidiomycota</taxon>
        <taxon>Agaricomycotina</taxon>
        <taxon>Agaricomycetes</taxon>
        <taxon>Agaricomycetidae</taxon>
        <taxon>Agaricales</taxon>
        <taxon>Marasmiineae</taxon>
        <taxon>Physalacriaceae</taxon>
        <taxon>Armillaria</taxon>
    </lineage>
</organism>
<dbReference type="InterPro" id="IPR056884">
    <property type="entry name" value="NPHP3-like_N"/>
</dbReference>
<dbReference type="EMBL" id="FUEG01000012">
    <property type="protein sequence ID" value="SJL10246.1"/>
    <property type="molecule type" value="Genomic_DNA"/>
</dbReference>
<gene>
    <name evidence="5" type="ORF">ARMOST_13630</name>
</gene>
<dbReference type="PANTHER" id="PTHR10039:SF15">
    <property type="entry name" value="NACHT DOMAIN-CONTAINING PROTEIN"/>
    <property type="match status" value="1"/>
</dbReference>
<accession>A0A284RNA1</accession>
<reference evidence="6" key="1">
    <citation type="journal article" date="2017" name="Nat. Ecol. Evol.">
        <title>Genome expansion and lineage-specific genetic innovations in the forest pathogenic fungi Armillaria.</title>
        <authorList>
            <person name="Sipos G."/>
            <person name="Prasanna A.N."/>
            <person name="Walter M.C."/>
            <person name="O'Connor E."/>
            <person name="Balint B."/>
            <person name="Krizsan K."/>
            <person name="Kiss B."/>
            <person name="Hess J."/>
            <person name="Varga T."/>
            <person name="Slot J."/>
            <person name="Riley R."/>
            <person name="Boka B."/>
            <person name="Rigling D."/>
            <person name="Barry K."/>
            <person name="Lee J."/>
            <person name="Mihaltcheva S."/>
            <person name="LaButti K."/>
            <person name="Lipzen A."/>
            <person name="Waldron R."/>
            <person name="Moloney N.M."/>
            <person name="Sperisen C."/>
            <person name="Kredics L."/>
            <person name="Vagvoelgyi C."/>
            <person name="Patrignani A."/>
            <person name="Fitzpatrick D."/>
            <person name="Nagy I."/>
            <person name="Doyle S."/>
            <person name="Anderson J.B."/>
            <person name="Grigoriev I.V."/>
            <person name="Gueldener U."/>
            <person name="Muensterkoetter M."/>
            <person name="Nagy L.G."/>
        </authorList>
    </citation>
    <scope>NUCLEOTIDE SEQUENCE [LARGE SCALE GENOMIC DNA]</scope>
    <source>
        <strain evidence="6">C18/9</strain>
    </source>
</reference>
<dbReference type="AlphaFoldDB" id="A0A284RNA1"/>
<dbReference type="Gene3D" id="3.40.50.300">
    <property type="entry name" value="P-loop containing nucleotide triphosphate hydrolases"/>
    <property type="match status" value="1"/>
</dbReference>
<dbReference type="PROSITE" id="PS50088">
    <property type="entry name" value="ANK_REPEAT"/>
    <property type="match status" value="1"/>
</dbReference>
<dbReference type="PANTHER" id="PTHR10039">
    <property type="entry name" value="AMELOGENIN"/>
    <property type="match status" value="1"/>
</dbReference>
<name>A0A284RNA1_ARMOS</name>
<feature type="domain" description="Nephrocystin 3-like N-terminal" evidence="4">
    <location>
        <begin position="250"/>
        <end position="411"/>
    </location>
</feature>
<sequence length="1058" mass="119729">MAEALGIASSILTLVDVSWTIFEYLKDVKEASKERDRLSKELLGLVYWLNEVKPLTDTTEPNDLWLVTMQRLSGPIVQLTALLDDLTKEFELAPSGTTEKVTEPGTEKVKSGLLEKVKAVKHRLLWKFKKESVEDALEKIERIKSLMIVAVQHDHFALSQAINEILAIIDTKVEGVLDCTNRIEQVTQRVDMNVFKICDQVAHINNGVSHIQSQGQKTEDGDLLMSIIAWLTDLNFKSVQAEKLSQRVRDTGHWFLKSKLFKEWVDGMAPSLCLWCPGNPGVGKTILTAIIIDYLQSLNHERKTLILSIFCDYQSATAQTIPNLLCSLLKQLVQDNGLLDPITLLYNQCRHDGTRPSLDVLTKILLQEFKSFHHVYVVLDALDEFADNQRKELVEKIRSLGDNIHLLVTSRDIPKIGLLFKEDAKLDIQAVEADITTFVADKLSRGDLADLINGDDNLHQTIITGVAEKARGMFLLASLHMDSLAQSTNRKTLRDALKELPDNMKNAYDETMERINHQGKHKSALASRVFGWIAFARCPLIVLELQHALAVELGTTTLNPDNLCSKDLLGSVCAGLVVIDQMGRHREPIVKFVHYTTQEYFMSQKDKFFPHFQETITRTCLTYLLFNDSSDIDTYDDSISIFSYKDGYPSVPYNYEYGIPYDLARKYPFLYYSLVNWGYHVNAPQHSMENEIVAFLDSACCRKVAKIIHAVELSTEVSVPLDFAVEYGLLHIMKVLLDRGDDLHQCKTPLLITAIQRENLEMVKLLLDQDSIDPNACSFWETRPPLFYAVQLESMQILEMLLQSDRVNVNCRDCHGHTPLIMAVISGDISKVKVLLKHRGIDIWARDNSGNSAYNCAYWQLDSSYNDIFALLNRYIDRSSYQRDHYDPTYPTDNDLSNKQLNSNSGFRIPLDSSTTFPAEDLIGPPPCHDTNGAPIYIGSAIFRKSVHPCKIEPHLRVPCSVPYLSGKIAHTGRYDLLPFNPDTMEFVRTSRGRFPAGRKLVRGGYDEDGSPLYHGVTVYNGIKIPGKALTHPWAGCNITWGNAQHQVRSDYEILCWK</sequence>
<evidence type="ECO:0000313" key="6">
    <source>
        <dbReference type="Proteomes" id="UP000219338"/>
    </source>
</evidence>
<evidence type="ECO:0000313" key="5">
    <source>
        <dbReference type="EMBL" id="SJL10246.1"/>
    </source>
</evidence>
<dbReference type="SMART" id="SM00248">
    <property type="entry name" value="ANK"/>
    <property type="match status" value="4"/>
</dbReference>
<dbReference type="Pfam" id="PF22939">
    <property type="entry name" value="WHD_GPIID"/>
    <property type="match status" value="1"/>
</dbReference>
<dbReference type="Gene3D" id="1.25.40.20">
    <property type="entry name" value="Ankyrin repeat-containing domain"/>
    <property type="match status" value="1"/>
</dbReference>